<evidence type="ECO:0000313" key="3">
    <source>
        <dbReference type="EMBL" id="TKC91220.1"/>
    </source>
</evidence>
<feature type="region of interest" description="Disordered" evidence="1">
    <location>
        <begin position="70"/>
        <end position="119"/>
    </location>
</feature>
<accession>A0A4V5PJF8</accession>
<dbReference type="Proteomes" id="UP000305539">
    <property type="component" value="Unassembled WGS sequence"/>
</dbReference>
<name>A0A4V5PJF8_9BURK</name>
<dbReference type="OrthoDB" id="5957901at2"/>
<dbReference type="InterPro" id="IPR010982">
    <property type="entry name" value="Lambda_DNA-bd_dom_sf"/>
</dbReference>
<dbReference type="GO" id="GO:0003677">
    <property type="term" value="F:DNA binding"/>
    <property type="evidence" value="ECO:0007669"/>
    <property type="project" value="InterPro"/>
</dbReference>
<dbReference type="PROSITE" id="PS50943">
    <property type="entry name" value="HTH_CROC1"/>
    <property type="match status" value="1"/>
</dbReference>
<protein>
    <submittedName>
        <fullName evidence="3">Helix-turn-helix transcriptional regulator</fullName>
    </submittedName>
</protein>
<dbReference type="SUPFAM" id="SSF47413">
    <property type="entry name" value="lambda repressor-like DNA-binding domains"/>
    <property type="match status" value="1"/>
</dbReference>
<evidence type="ECO:0000259" key="2">
    <source>
        <dbReference type="PROSITE" id="PS50943"/>
    </source>
</evidence>
<dbReference type="EMBL" id="SWJE01000003">
    <property type="protein sequence ID" value="TKC91220.1"/>
    <property type="molecule type" value="Genomic_DNA"/>
</dbReference>
<evidence type="ECO:0000256" key="1">
    <source>
        <dbReference type="SAM" id="MobiDB-lite"/>
    </source>
</evidence>
<dbReference type="CDD" id="cd00093">
    <property type="entry name" value="HTH_XRE"/>
    <property type="match status" value="1"/>
</dbReference>
<dbReference type="Gene3D" id="1.10.260.40">
    <property type="entry name" value="lambda repressor-like DNA-binding domains"/>
    <property type="match status" value="1"/>
</dbReference>
<reference evidence="3 4" key="1">
    <citation type="submission" date="2019-04" db="EMBL/GenBank/DDBJ databases">
        <title>Trinickia sp. 7GSK02, isolated from subtropical forest soil.</title>
        <authorList>
            <person name="Gao Z.-H."/>
            <person name="Qiu L.-H."/>
        </authorList>
    </citation>
    <scope>NUCLEOTIDE SEQUENCE [LARGE SCALE GENOMIC DNA]</scope>
    <source>
        <strain evidence="3 4">7GSK02</strain>
    </source>
</reference>
<dbReference type="SMART" id="SM00530">
    <property type="entry name" value="HTH_XRE"/>
    <property type="match status" value="1"/>
</dbReference>
<sequence>MDYPLKTVSQLRPILQGFRKSAGLTQAALASQLGITQQSYAQLEANPAAASLERLFKVMRMLDVEIRLAHVPPGSRKEAPARSKPARPAAAQSPRPATAGVTKTSRKSGTAATKKREDW</sequence>
<organism evidence="3 4">
    <name type="scientific">Trinickia terrae</name>
    <dbReference type="NCBI Taxonomy" id="2571161"/>
    <lineage>
        <taxon>Bacteria</taxon>
        <taxon>Pseudomonadati</taxon>
        <taxon>Pseudomonadota</taxon>
        <taxon>Betaproteobacteria</taxon>
        <taxon>Burkholderiales</taxon>
        <taxon>Burkholderiaceae</taxon>
        <taxon>Trinickia</taxon>
    </lineage>
</organism>
<keyword evidence="4" id="KW-1185">Reference proteome</keyword>
<dbReference type="InterPro" id="IPR001387">
    <property type="entry name" value="Cro/C1-type_HTH"/>
</dbReference>
<dbReference type="Pfam" id="PF01381">
    <property type="entry name" value="HTH_3"/>
    <property type="match status" value="1"/>
</dbReference>
<dbReference type="RefSeq" id="WP_136893336.1">
    <property type="nucleotide sequence ID" value="NZ_SWJE01000003.1"/>
</dbReference>
<dbReference type="AlphaFoldDB" id="A0A4V5PJF8"/>
<evidence type="ECO:0000313" key="4">
    <source>
        <dbReference type="Proteomes" id="UP000305539"/>
    </source>
</evidence>
<feature type="compositionally biased region" description="Polar residues" evidence="1">
    <location>
        <begin position="101"/>
        <end position="111"/>
    </location>
</feature>
<feature type="domain" description="HTH cro/C1-type" evidence="2">
    <location>
        <begin position="15"/>
        <end position="69"/>
    </location>
</feature>
<comment type="caution">
    <text evidence="3">The sequence shown here is derived from an EMBL/GenBank/DDBJ whole genome shotgun (WGS) entry which is preliminary data.</text>
</comment>
<proteinExistence type="predicted"/>
<feature type="compositionally biased region" description="Low complexity" evidence="1">
    <location>
        <begin position="82"/>
        <end position="99"/>
    </location>
</feature>
<gene>
    <name evidence="3" type="ORF">FAZ69_07650</name>
</gene>